<dbReference type="InterPro" id="IPR036291">
    <property type="entry name" value="NAD(P)-bd_dom_sf"/>
</dbReference>
<dbReference type="InterPro" id="IPR013154">
    <property type="entry name" value="ADH-like_N"/>
</dbReference>
<dbReference type="SUPFAM" id="SSF50129">
    <property type="entry name" value="GroES-like"/>
    <property type="match status" value="1"/>
</dbReference>
<dbReference type="GO" id="GO:0046872">
    <property type="term" value="F:metal ion binding"/>
    <property type="evidence" value="ECO:0007669"/>
    <property type="project" value="UniProtKB-KW"/>
</dbReference>
<protein>
    <submittedName>
        <fullName evidence="8">L-idonate 5-dehydrogenase</fullName>
    </submittedName>
</protein>
<sequence length="356" mass="36420">MRTVVIPGAQQIEVVDREIPTPGSGEVLLRVAHVGVCGSDLNYYARGATGEYTIREPLTPGHELSGWVESDPSGELAPGTPVTVHPARFGQELAGLADAPHLWPGGSYLGSAATWPHTQGAMAEYLVVERPMVRVLPGDLPIRRAALAEPLAVALHGLTLAARHGAGTAGSDNGSDNTDGDLAGVRVLVSGAGPIGLLALAAAVARGAEVSASDVLAGPLARAGELGAGATYRAGEEEIPAGAFDLVLECSGAAPAVTTAVAAAARRGVVVQLGMLANEPRPVNLAPMLAKELVMLGTFRFAGEIDEAVTMLAAHPELEAVITHEFGVDEVAEAFAVARDGDRSGKVLVTLASERD</sequence>
<keyword evidence="3" id="KW-0479">Metal-binding</keyword>
<comment type="cofactor">
    <cofactor evidence="1">
        <name>Zn(2+)</name>
        <dbReference type="ChEBI" id="CHEBI:29105"/>
    </cofactor>
</comment>
<dbReference type="Pfam" id="PF00107">
    <property type="entry name" value="ADH_zinc_N"/>
    <property type="match status" value="1"/>
</dbReference>
<evidence type="ECO:0000256" key="5">
    <source>
        <dbReference type="ARBA" id="ARBA00023002"/>
    </source>
</evidence>
<dbReference type="RefSeq" id="WP_098470191.1">
    <property type="nucleotide sequence ID" value="NZ_PDJD01000001.1"/>
</dbReference>
<feature type="domain" description="Alcohol dehydrogenase-like C-terminal" evidence="6">
    <location>
        <begin position="194"/>
        <end position="313"/>
    </location>
</feature>
<evidence type="ECO:0000256" key="3">
    <source>
        <dbReference type="ARBA" id="ARBA00022723"/>
    </source>
</evidence>
<dbReference type="Proteomes" id="UP000224915">
    <property type="component" value="Unassembled WGS sequence"/>
</dbReference>
<keyword evidence="4" id="KW-0862">Zinc</keyword>
<keyword evidence="5" id="KW-0560">Oxidoreductase</keyword>
<proteinExistence type="inferred from homology"/>
<dbReference type="SUPFAM" id="SSF51735">
    <property type="entry name" value="NAD(P)-binding Rossmann-fold domains"/>
    <property type="match status" value="1"/>
</dbReference>
<dbReference type="OrthoDB" id="9797931at2"/>
<evidence type="ECO:0000256" key="2">
    <source>
        <dbReference type="ARBA" id="ARBA00008072"/>
    </source>
</evidence>
<dbReference type="InterPro" id="IPR011032">
    <property type="entry name" value="GroES-like_sf"/>
</dbReference>
<dbReference type="Gene3D" id="3.40.50.720">
    <property type="entry name" value="NAD(P)-binding Rossmann-like Domain"/>
    <property type="match status" value="1"/>
</dbReference>
<evidence type="ECO:0000259" key="6">
    <source>
        <dbReference type="Pfam" id="PF00107"/>
    </source>
</evidence>
<dbReference type="PANTHER" id="PTHR43161">
    <property type="entry name" value="SORBITOL DEHYDROGENASE"/>
    <property type="match status" value="1"/>
</dbReference>
<evidence type="ECO:0000256" key="4">
    <source>
        <dbReference type="ARBA" id="ARBA00022833"/>
    </source>
</evidence>
<evidence type="ECO:0000256" key="1">
    <source>
        <dbReference type="ARBA" id="ARBA00001947"/>
    </source>
</evidence>
<dbReference type="Gene3D" id="3.90.180.10">
    <property type="entry name" value="Medium-chain alcohol dehydrogenases, catalytic domain"/>
    <property type="match status" value="1"/>
</dbReference>
<dbReference type="GO" id="GO:0016491">
    <property type="term" value="F:oxidoreductase activity"/>
    <property type="evidence" value="ECO:0007669"/>
    <property type="project" value="UniProtKB-KW"/>
</dbReference>
<keyword evidence="9" id="KW-1185">Reference proteome</keyword>
<organism evidence="8 9">
    <name type="scientific">Serinibacter salmoneus</name>
    <dbReference type="NCBI Taxonomy" id="556530"/>
    <lineage>
        <taxon>Bacteria</taxon>
        <taxon>Bacillati</taxon>
        <taxon>Actinomycetota</taxon>
        <taxon>Actinomycetes</taxon>
        <taxon>Micrococcales</taxon>
        <taxon>Beutenbergiaceae</taxon>
        <taxon>Serinibacter</taxon>
    </lineage>
</organism>
<comment type="similarity">
    <text evidence="2">Belongs to the zinc-containing alcohol dehydrogenase family.</text>
</comment>
<dbReference type="PANTHER" id="PTHR43161:SF9">
    <property type="entry name" value="SORBITOL DEHYDROGENASE"/>
    <property type="match status" value="1"/>
</dbReference>
<feature type="domain" description="Alcohol dehydrogenase-like N-terminal" evidence="7">
    <location>
        <begin position="23"/>
        <end position="133"/>
    </location>
</feature>
<dbReference type="AlphaFoldDB" id="A0A2A9CW68"/>
<dbReference type="Pfam" id="PF08240">
    <property type="entry name" value="ADH_N"/>
    <property type="match status" value="1"/>
</dbReference>
<evidence type="ECO:0000259" key="7">
    <source>
        <dbReference type="Pfam" id="PF08240"/>
    </source>
</evidence>
<evidence type="ECO:0000313" key="9">
    <source>
        <dbReference type="Proteomes" id="UP000224915"/>
    </source>
</evidence>
<dbReference type="EMBL" id="PDJD01000001">
    <property type="protein sequence ID" value="PFG18674.1"/>
    <property type="molecule type" value="Genomic_DNA"/>
</dbReference>
<reference evidence="8 9" key="1">
    <citation type="submission" date="2017-10" db="EMBL/GenBank/DDBJ databases">
        <title>Sequencing the genomes of 1000 actinobacteria strains.</title>
        <authorList>
            <person name="Klenk H.-P."/>
        </authorList>
    </citation>
    <scope>NUCLEOTIDE SEQUENCE [LARGE SCALE GENOMIC DNA]</scope>
    <source>
        <strain evidence="8 9">DSM 21801</strain>
    </source>
</reference>
<accession>A0A2A9CW68</accession>
<name>A0A2A9CW68_9MICO</name>
<evidence type="ECO:0000313" key="8">
    <source>
        <dbReference type="EMBL" id="PFG18674.1"/>
    </source>
</evidence>
<dbReference type="InterPro" id="IPR013149">
    <property type="entry name" value="ADH-like_C"/>
</dbReference>
<gene>
    <name evidence="8" type="ORF">ATL40_0217</name>
</gene>
<comment type="caution">
    <text evidence="8">The sequence shown here is derived from an EMBL/GenBank/DDBJ whole genome shotgun (WGS) entry which is preliminary data.</text>
</comment>